<dbReference type="AlphaFoldDB" id="A0A5C6MDA0"/>
<name>A0A5C6MDA0_9PLAN</name>
<evidence type="ECO:0000313" key="1">
    <source>
        <dbReference type="EMBL" id="TWW12139.1"/>
    </source>
</evidence>
<reference evidence="1 2" key="1">
    <citation type="submission" date="2019-08" db="EMBL/GenBank/DDBJ databases">
        <title>100 year-old enigma solved: identification of Planctomyces bekefii, the type genus and species of the phylum Planctomycetes.</title>
        <authorList>
            <person name="Svetlana D.N."/>
            <person name="Overmann J."/>
        </authorList>
    </citation>
    <scope>NUCLEOTIDE SEQUENCE [LARGE SCALE GENOMIC DNA]</scope>
    <source>
        <strain evidence="1">Phe10_nw2017</strain>
    </source>
</reference>
<accession>A0A5C6MDA0</accession>
<protein>
    <submittedName>
        <fullName evidence="1">Uncharacterized protein</fullName>
    </submittedName>
</protein>
<organism evidence="1 2">
    <name type="scientific">Planctomyces bekefii</name>
    <dbReference type="NCBI Taxonomy" id="1653850"/>
    <lineage>
        <taxon>Bacteria</taxon>
        <taxon>Pseudomonadati</taxon>
        <taxon>Planctomycetota</taxon>
        <taxon>Planctomycetia</taxon>
        <taxon>Planctomycetales</taxon>
        <taxon>Planctomycetaceae</taxon>
        <taxon>Planctomyces</taxon>
    </lineage>
</organism>
<sequence length="87" mass="8886">MGSGGLFGEKQWAVNQVMQYAAAGSVFGSELAGTGLQLFEFSPCERASAGPGGEMFDQVVCDLIGAICGEVLFQAVDSVDSSSVGQS</sequence>
<evidence type="ECO:0000313" key="2">
    <source>
        <dbReference type="Proteomes" id="UP000321083"/>
    </source>
</evidence>
<reference evidence="1 2" key="2">
    <citation type="submission" date="2019-08" db="EMBL/GenBank/DDBJ databases">
        <authorList>
            <person name="Henke P."/>
        </authorList>
    </citation>
    <scope>NUCLEOTIDE SEQUENCE [LARGE SCALE GENOMIC DNA]</scope>
    <source>
        <strain evidence="1">Phe10_nw2017</strain>
    </source>
</reference>
<dbReference type="Proteomes" id="UP000321083">
    <property type="component" value="Unassembled WGS sequence"/>
</dbReference>
<proteinExistence type="predicted"/>
<keyword evidence="2" id="KW-1185">Reference proteome</keyword>
<gene>
    <name evidence="1" type="ORF">E3A20_03670</name>
</gene>
<comment type="caution">
    <text evidence="1">The sequence shown here is derived from an EMBL/GenBank/DDBJ whole genome shotgun (WGS) entry which is preliminary data.</text>
</comment>
<dbReference type="EMBL" id="SRHE01000040">
    <property type="protein sequence ID" value="TWW12139.1"/>
    <property type="molecule type" value="Genomic_DNA"/>
</dbReference>